<evidence type="ECO:0000313" key="1">
    <source>
        <dbReference type="EMBL" id="KAL1252457.1"/>
    </source>
</evidence>
<keyword evidence="2" id="KW-1185">Reference proteome</keyword>
<gene>
    <name evidence="1" type="ORF">QQF64_017150</name>
</gene>
<name>A0ABR3LHU5_9TELE</name>
<reference evidence="1 2" key="1">
    <citation type="submission" date="2023-09" db="EMBL/GenBank/DDBJ databases">
        <authorList>
            <person name="Wang M."/>
        </authorList>
    </citation>
    <scope>NUCLEOTIDE SEQUENCE [LARGE SCALE GENOMIC DNA]</scope>
    <source>
        <strain evidence="1">GT-2023</strain>
        <tissue evidence="1">Liver</tissue>
    </source>
</reference>
<dbReference type="Proteomes" id="UP001558613">
    <property type="component" value="Unassembled WGS sequence"/>
</dbReference>
<sequence length="84" mass="9507">MIFLLKEKIAREKERLIGFLIDTVIDLSQPQLMKSEVACAFRSINSAGPRESRSTALPIPMEETDGNVRFYTVQQPLLELCVIP</sequence>
<protein>
    <submittedName>
        <fullName evidence="1">Uncharacterized protein</fullName>
    </submittedName>
</protein>
<proteinExistence type="predicted"/>
<evidence type="ECO:0000313" key="2">
    <source>
        <dbReference type="Proteomes" id="UP001558613"/>
    </source>
</evidence>
<comment type="caution">
    <text evidence="1">The sequence shown here is derived from an EMBL/GenBank/DDBJ whole genome shotgun (WGS) entry which is preliminary data.</text>
</comment>
<dbReference type="EMBL" id="JAYMGO010000021">
    <property type="protein sequence ID" value="KAL1252457.1"/>
    <property type="molecule type" value="Genomic_DNA"/>
</dbReference>
<accession>A0ABR3LHU5</accession>
<organism evidence="1 2">
    <name type="scientific">Cirrhinus molitorella</name>
    <name type="common">mud carp</name>
    <dbReference type="NCBI Taxonomy" id="172907"/>
    <lineage>
        <taxon>Eukaryota</taxon>
        <taxon>Metazoa</taxon>
        <taxon>Chordata</taxon>
        <taxon>Craniata</taxon>
        <taxon>Vertebrata</taxon>
        <taxon>Euteleostomi</taxon>
        <taxon>Actinopterygii</taxon>
        <taxon>Neopterygii</taxon>
        <taxon>Teleostei</taxon>
        <taxon>Ostariophysi</taxon>
        <taxon>Cypriniformes</taxon>
        <taxon>Cyprinidae</taxon>
        <taxon>Labeoninae</taxon>
        <taxon>Labeonini</taxon>
        <taxon>Cirrhinus</taxon>
    </lineage>
</organism>